<evidence type="ECO:0000256" key="5">
    <source>
        <dbReference type="ARBA" id="ARBA00039385"/>
    </source>
</evidence>
<comment type="caution">
    <text evidence="8">The sequence shown here is derived from an EMBL/GenBank/DDBJ whole genome shotgun (WGS) entry which is preliminary data.</text>
</comment>
<dbReference type="SUPFAM" id="SSF47072">
    <property type="entry name" value="Cysteine alpha-hairpin motif"/>
    <property type="match status" value="1"/>
</dbReference>
<keyword evidence="9" id="KW-1185">Reference proteome</keyword>
<dbReference type="Pfam" id="PF06747">
    <property type="entry name" value="CHCH"/>
    <property type="match status" value="1"/>
</dbReference>
<dbReference type="GO" id="GO:0033617">
    <property type="term" value="P:mitochondrial respiratory chain complex IV assembly"/>
    <property type="evidence" value="ECO:0007669"/>
    <property type="project" value="TreeGrafter"/>
</dbReference>
<feature type="domain" description="CHCH" evidence="7">
    <location>
        <begin position="105"/>
        <end position="139"/>
    </location>
</feature>
<gene>
    <name evidence="8" type="ORF">DR999_PMT17992</name>
</gene>
<keyword evidence="3" id="KW-1015">Disulfide bond</keyword>
<evidence type="ECO:0000313" key="9">
    <source>
        <dbReference type="Proteomes" id="UP000297703"/>
    </source>
</evidence>
<evidence type="ECO:0000313" key="8">
    <source>
        <dbReference type="EMBL" id="TFJ99936.1"/>
    </source>
</evidence>
<comment type="similarity">
    <text evidence="4">Belongs to the COX19 family.</text>
</comment>
<dbReference type="GO" id="GO:0005758">
    <property type="term" value="C:mitochondrial intermembrane space"/>
    <property type="evidence" value="ECO:0007669"/>
    <property type="project" value="TreeGrafter"/>
</dbReference>
<dbReference type="PROSITE" id="PS51808">
    <property type="entry name" value="CHCH"/>
    <property type="match status" value="1"/>
</dbReference>
<name>A0A4D9DRE0_9SAUR</name>
<dbReference type="InterPro" id="IPR009069">
    <property type="entry name" value="Cys_alpha_HP_mot_SF"/>
</dbReference>
<feature type="region of interest" description="Disordered" evidence="6">
    <location>
        <begin position="51"/>
        <end position="95"/>
    </location>
</feature>
<dbReference type="STRING" id="55544.A0A4D9DRE0"/>
<dbReference type="Proteomes" id="UP000297703">
    <property type="component" value="Unassembled WGS sequence"/>
</dbReference>
<evidence type="ECO:0000256" key="4">
    <source>
        <dbReference type="ARBA" id="ARBA00038223"/>
    </source>
</evidence>
<comment type="subcellular location">
    <subcellularLocation>
        <location evidence="1">Cytoplasm</location>
    </subcellularLocation>
</comment>
<evidence type="ECO:0000256" key="3">
    <source>
        <dbReference type="ARBA" id="ARBA00023157"/>
    </source>
</evidence>
<dbReference type="EMBL" id="QXTE01000296">
    <property type="protein sequence ID" value="TFJ99936.1"/>
    <property type="molecule type" value="Genomic_DNA"/>
</dbReference>
<organism evidence="8 9">
    <name type="scientific">Platysternon megacephalum</name>
    <name type="common">big-headed turtle</name>
    <dbReference type="NCBI Taxonomy" id="55544"/>
    <lineage>
        <taxon>Eukaryota</taxon>
        <taxon>Metazoa</taxon>
        <taxon>Chordata</taxon>
        <taxon>Craniata</taxon>
        <taxon>Vertebrata</taxon>
        <taxon>Euteleostomi</taxon>
        <taxon>Archelosauria</taxon>
        <taxon>Testudinata</taxon>
        <taxon>Testudines</taxon>
        <taxon>Cryptodira</taxon>
        <taxon>Durocryptodira</taxon>
        <taxon>Testudinoidea</taxon>
        <taxon>Platysternidae</taxon>
        <taxon>Platysternon</taxon>
    </lineage>
</organism>
<dbReference type="OrthoDB" id="268594at2759"/>
<protein>
    <recommendedName>
        <fullName evidence="5">Cytochrome c oxidase assembly protein COX19</fullName>
    </recommendedName>
</protein>
<keyword evidence="2" id="KW-0963">Cytoplasm</keyword>
<sequence>MMGWVDVVAIAMQPGSLGLGVGARPCGGGARSLGERLAGRAGSRSIRSVLAGSGLTRRSATPPGPAADPGRDPGTMSTAMNFGSKSFTPRPPDKGAFPLDHFGECKGFKEKFMKCLRENSFENALCRQESKEYLECRMERQLMAKEPLEKLGFKDLIDEKSEAKHKDV</sequence>
<proteinExistence type="inferred from homology"/>
<accession>A0A4D9DRE0</accession>
<evidence type="ECO:0000259" key="7">
    <source>
        <dbReference type="Pfam" id="PF06747"/>
    </source>
</evidence>
<dbReference type="PANTHER" id="PTHR21107">
    <property type="entry name" value="CYTOCHROME C OXIDASE ASSEMBLY PROTEIN COX19"/>
    <property type="match status" value="1"/>
</dbReference>
<dbReference type="InterPro" id="IPR010625">
    <property type="entry name" value="CHCH"/>
</dbReference>
<reference evidence="8 9" key="1">
    <citation type="submission" date="2019-04" db="EMBL/GenBank/DDBJ databases">
        <title>Draft genome of the big-headed turtle Platysternon megacephalum.</title>
        <authorList>
            <person name="Gong S."/>
        </authorList>
    </citation>
    <scope>NUCLEOTIDE SEQUENCE [LARGE SCALE GENOMIC DNA]</scope>
    <source>
        <strain evidence="8">DO16091913</strain>
        <tissue evidence="8">Muscle</tissue>
    </source>
</reference>
<dbReference type="InterPro" id="IPR051383">
    <property type="entry name" value="COX19"/>
</dbReference>
<evidence type="ECO:0000256" key="6">
    <source>
        <dbReference type="SAM" id="MobiDB-lite"/>
    </source>
</evidence>
<evidence type="ECO:0000256" key="2">
    <source>
        <dbReference type="ARBA" id="ARBA00022490"/>
    </source>
</evidence>
<dbReference type="AlphaFoldDB" id="A0A4D9DRE0"/>
<evidence type="ECO:0000256" key="1">
    <source>
        <dbReference type="ARBA" id="ARBA00004496"/>
    </source>
</evidence>
<dbReference type="PANTHER" id="PTHR21107:SF2">
    <property type="entry name" value="CYTOCHROME C OXIDASE ASSEMBLY PROTEIN COX19"/>
    <property type="match status" value="1"/>
</dbReference>
<feature type="compositionally biased region" description="Polar residues" evidence="6">
    <location>
        <begin position="76"/>
        <end position="87"/>
    </location>
</feature>
<reference evidence="8 9" key="2">
    <citation type="submission" date="2019-04" db="EMBL/GenBank/DDBJ databases">
        <title>The genome sequence of big-headed turtle.</title>
        <authorList>
            <person name="Gong S."/>
        </authorList>
    </citation>
    <scope>NUCLEOTIDE SEQUENCE [LARGE SCALE GENOMIC DNA]</scope>
    <source>
        <strain evidence="8">DO16091913</strain>
        <tissue evidence="8">Muscle</tissue>
    </source>
</reference>